<sequence>MLAMTKKLRVDVWSDIACPWCYVGKRRLEAALARFPHRDAVEVVWRAFELDPAAKRVLGAEVSYAERLARKYGASVAKAEAMIRQMTEVAAADGLDFHFEKVRPGNTFDAHRVLHLAAERGAQGAVKERLLRAYMTEGEAIGEPAVLARLAGEAGLDPAEVREALAGDAFAAEVRADEAEARAMGVTGVPFFAFGGRYGVSGAQPAEALLGVLQRTWDEAAGEPGEPDPAFAEGAACGPDGCA</sequence>
<feature type="region of interest" description="Disordered" evidence="1">
    <location>
        <begin position="220"/>
        <end position="243"/>
    </location>
</feature>
<evidence type="ECO:0000313" key="4">
    <source>
        <dbReference type="Proteomes" id="UP000014803"/>
    </source>
</evidence>
<dbReference type="eggNOG" id="COG2761">
    <property type="taxonomic scope" value="Bacteria"/>
</dbReference>
<organism evidence="3 4">
    <name type="scientific">Sorangium cellulosum So0157-2</name>
    <dbReference type="NCBI Taxonomy" id="1254432"/>
    <lineage>
        <taxon>Bacteria</taxon>
        <taxon>Pseudomonadati</taxon>
        <taxon>Myxococcota</taxon>
        <taxon>Polyangia</taxon>
        <taxon>Polyangiales</taxon>
        <taxon>Polyangiaceae</taxon>
        <taxon>Sorangium</taxon>
    </lineage>
</organism>
<gene>
    <name evidence="3" type="ORF">SCE1572_09355</name>
</gene>
<dbReference type="PANTHER" id="PTHR13887">
    <property type="entry name" value="GLUTATHIONE S-TRANSFERASE KAPPA"/>
    <property type="match status" value="1"/>
</dbReference>
<dbReference type="InterPro" id="IPR001853">
    <property type="entry name" value="DSBA-like_thioredoxin_dom"/>
</dbReference>
<dbReference type="PANTHER" id="PTHR13887:SF41">
    <property type="entry name" value="THIOREDOXIN SUPERFAMILY PROTEIN"/>
    <property type="match status" value="1"/>
</dbReference>
<dbReference type="EMBL" id="CP003969">
    <property type="protein sequence ID" value="AGP34695.1"/>
    <property type="molecule type" value="Genomic_DNA"/>
</dbReference>
<feature type="domain" description="DSBA-like thioredoxin" evidence="2">
    <location>
        <begin position="9"/>
        <end position="213"/>
    </location>
</feature>
<dbReference type="AlphaFoldDB" id="S4XS20"/>
<dbReference type="SUPFAM" id="SSF52833">
    <property type="entry name" value="Thioredoxin-like"/>
    <property type="match status" value="1"/>
</dbReference>
<evidence type="ECO:0000313" key="3">
    <source>
        <dbReference type="EMBL" id="AGP34695.1"/>
    </source>
</evidence>
<evidence type="ECO:0000256" key="1">
    <source>
        <dbReference type="SAM" id="MobiDB-lite"/>
    </source>
</evidence>
<name>S4XS20_SORCE</name>
<dbReference type="Proteomes" id="UP000014803">
    <property type="component" value="Chromosome"/>
</dbReference>
<dbReference type="PATRIC" id="fig|1254432.3.peg.2088"/>
<dbReference type="KEGG" id="scu:SCE1572_09355"/>
<dbReference type="Gene3D" id="3.40.30.10">
    <property type="entry name" value="Glutaredoxin"/>
    <property type="match status" value="1"/>
</dbReference>
<dbReference type="HOGENOM" id="CLU_069253_0_2_7"/>
<protein>
    <submittedName>
        <fullName evidence="3">DSBA oxidoreductase</fullName>
    </submittedName>
</protein>
<dbReference type="CDD" id="cd03024">
    <property type="entry name" value="DsbA_FrnE"/>
    <property type="match status" value="1"/>
</dbReference>
<accession>S4XS20</accession>
<dbReference type="STRING" id="1254432.SCE1572_09355"/>
<evidence type="ECO:0000259" key="2">
    <source>
        <dbReference type="Pfam" id="PF01323"/>
    </source>
</evidence>
<dbReference type="GO" id="GO:0016491">
    <property type="term" value="F:oxidoreductase activity"/>
    <property type="evidence" value="ECO:0007669"/>
    <property type="project" value="InterPro"/>
</dbReference>
<dbReference type="InterPro" id="IPR036249">
    <property type="entry name" value="Thioredoxin-like_sf"/>
</dbReference>
<proteinExistence type="predicted"/>
<dbReference type="Pfam" id="PF01323">
    <property type="entry name" value="DSBA"/>
    <property type="match status" value="1"/>
</dbReference>
<reference evidence="3 4" key="1">
    <citation type="journal article" date="2013" name="Sci. Rep.">
        <title>Extraordinary expansion of a Sorangium cellulosum genome from an alkaline milieu.</title>
        <authorList>
            <person name="Han K."/>
            <person name="Li Z.F."/>
            <person name="Peng R."/>
            <person name="Zhu L.P."/>
            <person name="Zhou T."/>
            <person name="Wang L.G."/>
            <person name="Li S.G."/>
            <person name="Zhang X.B."/>
            <person name="Hu W."/>
            <person name="Wu Z.H."/>
            <person name="Qin N."/>
            <person name="Li Y.Z."/>
        </authorList>
    </citation>
    <scope>NUCLEOTIDE SEQUENCE [LARGE SCALE GENOMIC DNA]</scope>
    <source>
        <strain evidence="3 4">So0157-2</strain>
    </source>
</reference>